<comment type="caution">
    <text evidence="1">The sequence shown here is derived from an EMBL/GenBank/DDBJ whole genome shotgun (WGS) entry which is preliminary data.</text>
</comment>
<evidence type="ECO:0000313" key="2">
    <source>
        <dbReference type="Proteomes" id="UP001163324"/>
    </source>
</evidence>
<gene>
    <name evidence="1" type="ORF">N3K66_004047</name>
</gene>
<keyword evidence="2" id="KW-1185">Reference proteome</keyword>
<accession>A0ACC0V6W9</accession>
<protein>
    <submittedName>
        <fullName evidence="1">Uncharacterized protein</fullName>
    </submittedName>
</protein>
<organism evidence="1 2">
    <name type="scientific">Trichothecium roseum</name>
    <dbReference type="NCBI Taxonomy" id="47278"/>
    <lineage>
        <taxon>Eukaryota</taxon>
        <taxon>Fungi</taxon>
        <taxon>Dikarya</taxon>
        <taxon>Ascomycota</taxon>
        <taxon>Pezizomycotina</taxon>
        <taxon>Sordariomycetes</taxon>
        <taxon>Hypocreomycetidae</taxon>
        <taxon>Hypocreales</taxon>
        <taxon>Hypocreales incertae sedis</taxon>
        <taxon>Trichothecium</taxon>
    </lineage>
</organism>
<reference evidence="1" key="1">
    <citation type="submission" date="2022-10" db="EMBL/GenBank/DDBJ databases">
        <title>Complete Genome of Trichothecium roseum strain YXFP-22015, a Plant Pathogen Isolated from Citrus.</title>
        <authorList>
            <person name="Wang Y."/>
            <person name="Zhu L."/>
        </authorList>
    </citation>
    <scope>NUCLEOTIDE SEQUENCE</scope>
    <source>
        <strain evidence="1">YXFP-22015</strain>
    </source>
</reference>
<dbReference type="EMBL" id="CM047942">
    <property type="protein sequence ID" value="KAI9902230.1"/>
    <property type="molecule type" value="Genomic_DNA"/>
</dbReference>
<name>A0ACC0V6W9_9HYPO</name>
<sequence>MTSTGNNRPPACDHCNSRKTKCDRKTPCSGCTAAGLDCRISRRAASERRQRVLISSRYDEAMENVDRSLRQVSSVLQKLLEASQDSTRGSAVTAPPTEGGGSSPASFPPLQTPVKIEGYRGDSSFNAHVQRLAEALKGTKALTPALGGGGGGPGPDFIPAVAQIMDEATGGGPELGKGDGGQTAPSAVQGQYSDLECKPLPPMDRVLRLLRLARNEMQRLFIDIPVIDVHEVTDLCQQVYFAVQDYSIFTWATVNVCLFYLFVDLKQHHYGQIGVTTADVQSYLVTLAANINAVIPSLRLCQEPRLEACQAFDLMATFCTKNGRSGVSWTLVTAGARMCIDLGLHRLPHDSRDPDLLKKRLIFWHTYIMDKGMAFTLGRTPSIPHYDVTTERLTGSDLSVDGAPAYLHEAFYEAANVMGEMHVELFSASALRLPQRVRIERAQGFAQRLKKVMQDAKEADANLDAANPIFDLACDLLDIIMYCLITVAYRIVPCEDANASPLQCHSHCVEASKQALEKIVHCSGTLGRLSTRGWVSFLSMLFAMVPFACYIVLAGNTISSGSAQDLELLAATLAAIEPFSASSASGGKIVDVCRAFYQIASFFVMQSHASTSGQDTSMSSHATTACAWPSAEGDLPLQQQLGHQEHFQYGQSMAPQDWNNLTDGLDLGIDAASLANFIEPYLPFDGRQP</sequence>
<evidence type="ECO:0000313" key="1">
    <source>
        <dbReference type="EMBL" id="KAI9902230.1"/>
    </source>
</evidence>
<proteinExistence type="predicted"/>
<dbReference type="Proteomes" id="UP001163324">
    <property type="component" value="Chromosome 3"/>
</dbReference>